<sequence>MERVYADRRFPGPGVRRATPRKRPHQREGATAGGKGGVVGAGGAGGVSGAGAAAREADPQK</sequence>
<organism evidence="2 3">
    <name type="scientific">Kitasatospora saccharophila</name>
    <dbReference type="NCBI Taxonomy" id="407973"/>
    <lineage>
        <taxon>Bacteria</taxon>
        <taxon>Bacillati</taxon>
        <taxon>Actinomycetota</taxon>
        <taxon>Actinomycetes</taxon>
        <taxon>Kitasatosporales</taxon>
        <taxon>Streptomycetaceae</taxon>
        <taxon>Kitasatospora</taxon>
    </lineage>
</organism>
<feature type="compositionally biased region" description="Gly residues" evidence="1">
    <location>
        <begin position="31"/>
        <end position="49"/>
    </location>
</feature>
<protein>
    <submittedName>
        <fullName evidence="2">Uncharacterized protein</fullName>
    </submittedName>
</protein>
<name>A0ABP5IUN8_9ACTN</name>
<gene>
    <name evidence="2" type="ORF">GCM10009759_42790</name>
</gene>
<comment type="caution">
    <text evidence="2">The sequence shown here is derived from an EMBL/GenBank/DDBJ whole genome shotgun (WGS) entry which is preliminary data.</text>
</comment>
<keyword evidence="3" id="KW-1185">Reference proteome</keyword>
<dbReference type="Proteomes" id="UP001500897">
    <property type="component" value="Unassembled WGS sequence"/>
</dbReference>
<accession>A0ABP5IUN8</accession>
<feature type="compositionally biased region" description="Basic and acidic residues" evidence="1">
    <location>
        <begin position="1"/>
        <end position="10"/>
    </location>
</feature>
<proteinExistence type="predicted"/>
<reference evidence="3" key="1">
    <citation type="journal article" date="2019" name="Int. J. Syst. Evol. Microbiol.">
        <title>The Global Catalogue of Microorganisms (GCM) 10K type strain sequencing project: providing services to taxonomists for standard genome sequencing and annotation.</title>
        <authorList>
            <consortium name="The Broad Institute Genomics Platform"/>
            <consortium name="The Broad Institute Genome Sequencing Center for Infectious Disease"/>
            <person name="Wu L."/>
            <person name="Ma J."/>
        </authorList>
    </citation>
    <scope>NUCLEOTIDE SEQUENCE [LARGE SCALE GENOMIC DNA]</scope>
    <source>
        <strain evidence="3">JCM 14559</strain>
    </source>
</reference>
<evidence type="ECO:0000313" key="3">
    <source>
        <dbReference type="Proteomes" id="UP001500897"/>
    </source>
</evidence>
<feature type="region of interest" description="Disordered" evidence="1">
    <location>
        <begin position="1"/>
        <end position="61"/>
    </location>
</feature>
<dbReference type="EMBL" id="BAAANS010000028">
    <property type="protein sequence ID" value="GAA2105549.1"/>
    <property type="molecule type" value="Genomic_DNA"/>
</dbReference>
<evidence type="ECO:0000313" key="2">
    <source>
        <dbReference type="EMBL" id="GAA2105549.1"/>
    </source>
</evidence>
<evidence type="ECO:0000256" key="1">
    <source>
        <dbReference type="SAM" id="MobiDB-lite"/>
    </source>
</evidence>